<dbReference type="Proteomes" id="UP000075320">
    <property type="component" value="Unassembled WGS sequence"/>
</dbReference>
<dbReference type="Pfam" id="PF02405">
    <property type="entry name" value="MlaE"/>
    <property type="match status" value="1"/>
</dbReference>
<evidence type="ECO:0000256" key="6">
    <source>
        <dbReference type="ARBA" id="ARBA00023136"/>
    </source>
</evidence>
<dbReference type="GO" id="GO:0005548">
    <property type="term" value="F:phospholipid transporter activity"/>
    <property type="evidence" value="ECO:0007669"/>
    <property type="project" value="TreeGrafter"/>
</dbReference>
<comment type="subcellular location">
    <subcellularLocation>
        <location evidence="1">Membrane</location>
        <topology evidence="1">Multi-pass membrane protein</topology>
    </subcellularLocation>
</comment>
<evidence type="ECO:0000256" key="4">
    <source>
        <dbReference type="ARBA" id="ARBA00022692"/>
    </source>
</evidence>
<feature type="transmembrane region" description="Helical" evidence="7">
    <location>
        <begin position="231"/>
        <end position="257"/>
    </location>
</feature>
<feature type="transmembrane region" description="Helical" evidence="7">
    <location>
        <begin position="88"/>
        <end position="108"/>
    </location>
</feature>
<evidence type="ECO:0000313" key="9">
    <source>
        <dbReference type="Proteomes" id="UP000075320"/>
    </source>
</evidence>
<evidence type="ECO:0000256" key="5">
    <source>
        <dbReference type="ARBA" id="ARBA00022989"/>
    </source>
</evidence>
<keyword evidence="5 7" id="KW-1133">Transmembrane helix</keyword>
<comment type="caution">
    <text evidence="8">The sequence shown here is derived from an EMBL/GenBank/DDBJ whole genome shotgun (WGS) entry which is preliminary data.</text>
</comment>
<keyword evidence="9" id="KW-1185">Reference proteome</keyword>
<feature type="transmembrane region" description="Helical" evidence="7">
    <location>
        <begin position="146"/>
        <end position="173"/>
    </location>
</feature>
<dbReference type="NCBIfam" id="TIGR00056">
    <property type="entry name" value="MlaE family lipid ABC transporter permease subunit"/>
    <property type="match status" value="1"/>
</dbReference>
<keyword evidence="6 7" id="KW-0472">Membrane</keyword>
<evidence type="ECO:0000256" key="7">
    <source>
        <dbReference type="RuleBase" id="RU362044"/>
    </source>
</evidence>
<dbReference type="RefSeq" id="WP_061833778.1">
    <property type="nucleotide sequence ID" value="NZ_LUKE01000001.1"/>
</dbReference>
<evidence type="ECO:0000256" key="2">
    <source>
        <dbReference type="ARBA" id="ARBA00007556"/>
    </source>
</evidence>
<proteinExistence type="inferred from homology"/>
<dbReference type="PANTHER" id="PTHR30188:SF4">
    <property type="entry name" value="PROTEIN TRIGALACTOSYLDIACYLGLYCEROL 1, CHLOROPLASTIC"/>
    <property type="match status" value="1"/>
</dbReference>
<feature type="transmembrane region" description="Helical" evidence="7">
    <location>
        <begin position="46"/>
        <end position="68"/>
    </location>
</feature>
<evidence type="ECO:0000256" key="1">
    <source>
        <dbReference type="ARBA" id="ARBA00004141"/>
    </source>
</evidence>
<feature type="transmembrane region" description="Helical" evidence="7">
    <location>
        <begin position="6"/>
        <end position="25"/>
    </location>
</feature>
<dbReference type="InterPro" id="IPR003453">
    <property type="entry name" value="ABC_MlaE_roteobac"/>
</dbReference>
<dbReference type="InterPro" id="IPR030802">
    <property type="entry name" value="Permease_MalE"/>
</dbReference>
<organism evidence="8 9">
    <name type="scientific">Bdellovibrio bacteriovorus</name>
    <dbReference type="NCBI Taxonomy" id="959"/>
    <lineage>
        <taxon>Bacteria</taxon>
        <taxon>Pseudomonadati</taxon>
        <taxon>Bdellovibrionota</taxon>
        <taxon>Bdellovibrionia</taxon>
        <taxon>Bdellovibrionales</taxon>
        <taxon>Pseudobdellovibrionaceae</taxon>
        <taxon>Bdellovibrio</taxon>
    </lineage>
</organism>
<evidence type="ECO:0000256" key="3">
    <source>
        <dbReference type="ARBA" id="ARBA00022448"/>
    </source>
</evidence>
<sequence length="260" mass="28349">MDHVGLKFSVFMIEILRFVGGVGLLTRDFFKELKGRFYWKLLSEQIYQVGMRSLPLIVITSISIGMVMSLQFGLGLEKFGGKMYVPKLLAVTILREMGPVFTSLMLAARVGAGIASEIGSMVVTQQIDAIRALGTSPIKKIVIPRVLACLITLPILVSIANVVGNMGGLIIGATELNLDPNFYLLKVLTTSSIGDYLSGFGKTFFFAFFIAIPSCYFGLNVKNGTKEVGIATTKAVVVSSILILVGDFFLTKLFWIVEKL</sequence>
<keyword evidence="3" id="KW-0813">Transport</keyword>
<feature type="transmembrane region" description="Helical" evidence="7">
    <location>
        <begin position="193"/>
        <end position="219"/>
    </location>
</feature>
<name>A0A150WP00_BDEBC</name>
<dbReference type="GO" id="GO:0043190">
    <property type="term" value="C:ATP-binding cassette (ABC) transporter complex"/>
    <property type="evidence" value="ECO:0007669"/>
    <property type="project" value="InterPro"/>
</dbReference>
<dbReference type="AlphaFoldDB" id="A0A150WP00"/>
<dbReference type="EMBL" id="LUKE01000001">
    <property type="protein sequence ID" value="KYG66212.1"/>
    <property type="molecule type" value="Genomic_DNA"/>
</dbReference>
<accession>A0A150WP00</accession>
<evidence type="ECO:0000313" key="8">
    <source>
        <dbReference type="EMBL" id="KYG66212.1"/>
    </source>
</evidence>
<comment type="similarity">
    <text evidence="2 7">Belongs to the MlaE permease family.</text>
</comment>
<protein>
    <submittedName>
        <fullName evidence="8">ABC transporter permease</fullName>
    </submittedName>
</protein>
<reference evidence="8 9" key="1">
    <citation type="submission" date="2016-03" db="EMBL/GenBank/DDBJ databases">
        <authorList>
            <person name="Ploux O."/>
        </authorList>
    </citation>
    <scope>NUCLEOTIDE SEQUENCE [LARGE SCALE GENOMIC DNA]</scope>
    <source>
        <strain evidence="8 9">R0</strain>
    </source>
</reference>
<keyword evidence="4 7" id="KW-0812">Transmembrane</keyword>
<dbReference type="PANTHER" id="PTHR30188">
    <property type="entry name" value="ABC TRANSPORTER PERMEASE PROTEIN-RELATED"/>
    <property type="match status" value="1"/>
</dbReference>
<gene>
    <name evidence="8" type="ORF">AZI86_03890</name>
</gene>